<gene>
    <name evidence="1" type="ORF">HJG60_010937</name>
</gene>
<dbReference type="Proteomes" id="UP000664940">
    <property type="component" value="Unassembled WGS sequence"/>
</dbReference>
<protein>
    <submittedName>
        <fullName evidence="1">Uncharacterized protein</fullName>
    </submittedName>
</protein>
<dbReference type="AlphaFoldDB" id="A0A834A771"/>
<organism evidence="1 2">
    <name type="scientific">Phyllostomus discolor</name>
    <name type="common">pale spear-nosed bat</name>
    <dbReference type="NCBI Taxonomy" id="89673"/>
    <lineage>
        <taxon>Eukaryota</taxon>
        <taxon>Metazoa</taxon>
        <taxon>Chordata</taxon>
        <taxon>Craniata</taxon>
        <taxon>Vertebrata</taxon>
        <taxon>Euteleostomi</taxon>
        <taxon>Mammalia</taxon>
        <taxon>Eutheria</taxon>
        <taxon>Laurasiatheria</taxon>
        <taxon>Chiroptera</taxon>
        <taxon>Yangochiroptera</taxon>
        <taxon>Phyllostomidae</taxon>
        <taxon>Phyllostominae</taxon>
        <taxon>Phyllostomus</taxon>
    </lineage>
</organism>
<reference evidence="1 2" key="1">
    <citation type="journal article" date="2020" name="Nature">
        <title>Six reference-quality genomes reveal evolution of bat adaptations.</title>
        <authorList>
            <person name="Jebb D."/>
            <person name="Huang Z."/>
            <person name="Pippel M."/>
            <person name="Hughes G.M."/>
            <person name="Lavrichenko K."/>
            <person name="Devanna P."/>
            <person name="Winkler S."/>
            <person name="Jermiin L.S."/>
            <person name="Skirmuntt E.C."/>
            <person name="Katzourakis A."/>
            <person name="Burkitt-Gray L."/>
            <person name="Ray D.A."/>
            <person name="Sullivan K.A.M."/>
            <person name="Roscito J.G."/>
            <person name="Kirilenko B.M."/>
            <person name="Davalos L.M."/>
            <person name="Corthals A.P."/>
            <person name="Power M.L."/>
            <person name="Jones G."/>
            <person name="Ransome R.D."/>
            <person name="Dechmann D.K.N."/>
            <person name="Locatelli A.G."/>
            <person name="Puechmaille S.J."/>
            <person name="Fedrigo O."/>
            <person name="Jarvis E.D."/>
            <person name="Hiller M."/>
            <person name="Vernes S.C."/>
            <person name="Myers E.W."/>
            <person name="Teeling E.C."/>
        </authorList>
    </citation>
    <scope>NUCLEOTIDE SEQUENCE [LARGE SCALE GENOMIC DNA]</scope>
    <source>
        <strain evidence="1">Bat1K_MPI-CBG_1</strain>
    </source>
</reference>
<proteinExistence type="predicted"/>
<evidence type="ECO:0000313" key="1">
    <source>
        <dbReference type="EMBL" id="KAF6109722.1"/>
    </source>
</evidence>
<dbReference type="EMBL" id="JABVXQ010000005">
    <property type="protein sequence ID" value="KAF6109722.1"/>
    <property type="molecule type" value="Genomic_DNA"/>
</dbReference>
<accession>A0A834A771</accession>
<comment type="caution">
    <text evidence="1">The sequence shown here is derived from an EMBL/GenBank/DDBJ whole genome shotgun (WGS) entry which is preliminary data.</text>
</comment>
<name>A0A834A771_9CHIR</name>
<sequence length="145" mass="15479">MLSCPSLLHAQACMHHPLPLQPSLSLLLEDHVPGEDISGLNSVPSLGLGHLPRWNEWFLLRIGSRGSGLILGFLTLHASCPKNPRGSGGVHPRCFAASGVGWTTPAGQWSLLLLGSVTGRLKKETVSVTSPTTHPLFSFSPHPQL</sequence>
<evidence type="ECO:0000313" key="2">
    <source>
        <dbReference type="Proteomes" id="UP000664940"/>
    </source>
</evidence>